<accession>A0A7W3LIL7</accession>
<evidence type="ECO:0000313" key="2">
    <source>
        <dbReference type="EMBL" id="MBA8948856.1"/>
    </source>
</evidence>
<feature type="region of interest" description="Disordered" evidence="1">
    <location>
        <begin position="1"/>
        <end position="29"/>
    </location>
</feature>
<dbReference type="AlphaFoldDB" id="A0A7W3LIL7"/>
<organism evidence="2 3">
    <name type="scientific">Actinomadura namibiensis</name>
    <dbReference type="NCBI Taxonomy" id="182080"/>
    <lineage>
        <taxon>Bacteria</taxon>
        <taxon>Bacillati</taxon>
        <taxon>Actinomycetota</taxon>
        <taxon>Actinomycetes</taxon>
        <taxon>Streptosporangiales</taxon>
        <taxon>Thermomonosporaceae</taxon>
        <taxon>Actinomadura</taxon>
    </lineage>
</organism>
<reference evidence="2 3" key="1">
    <citation type="submission" date="2020-08" db="EMBL/GenBank/DDBJ databases">
        <title>Genomic Encyclopedia of Type Strains, Phase IV (KMG-IV): sequencing the most valuable type-strain genomes for metagenomic binning, comparative biology and taxonomic classification.</title>
        <authorList>
            <person name="Goeker M."/>
        </authorList>
    </citation>
    <scope>NUCLEOTIDE SEQUENCE [LARGE SCALE GENOMIC DNA]</scope>
    <source>
        <strain evidence="2 3">DSM 44197</strain>
    </source>
</reference>
<dbReference type="RefSeq" id="WP_182841420.1">
    <property type="nucleotide sequence ID" value="NZ_JACJIA010000001.1"/>
</dbReference>
<dbReference type="PROSITE" id="PS51318">
    <property type="entry name" value="TAT"/>
    <property type="match status" value="1"/>
</dbReference>
<dbReference type="EMBL" id="JACJIA010000001">
    <property type="protein sequence ID" value="MBA8948856.1"/>
    <property type="molecule type" value="Genomic_DNA"/>
</dbReference>
<feature type="compositionally biased region" description="Low complexity" evidence="1">
    <location>
        <begin position="8"/>
        <end position="21"/>
    </location>
</feature>
<gene>
    <name evidence="2" type="ORF">HNR61_000454</name>
</gene>
<dbReference type="Proteomes" id="UP000572680">
    <property type="component" value="Unassembled WGS sequence"/>
</dbReference>
<sequence>MNDSPSRVSPAPSDPAAGSGPAPDPVPLDRRALLGAAGLLAAVPLLPAPPAAAAPDPAADARAVRRALDAVTADTMGGLAVFVAPGPDPYSRAQGTPRREPGAIEAKVPAFLVDALDRFLPFPDQIAVPLVRALAQGAGPLRLPGAAGGDAPGAAVGRVDAGLRRLLDNDATIPLSGVVALLLNVQAVRVHPASVAGPFTAPFARLPYARKARVFHLLEGPDPALVGTLDRRLPEPLRGSVSGLLRFLAGTLLEVTALGAYSEWAVFDPATRRLTGRPVGWQVSGYTPSIDGWDEYRGYYQGRRKVTG</sequence>
<keyword evidence="3" id="KW-1185">Reference proteome</keyword>
<dbReference type="InterPro" id="IPR006311">
    <property type="entry name" value="TAT_signal"/>
</dbReference>
<proteinExistence type="predicted"/>
<name>A0A7W3LIL7_ACTNM</name>
<comment type="caution">
    <text evidence="2">The sequence shown here is derived from an EMBL/GenBank/DDBJ whole genome shotgun (WGS) entry which is preliminary data.</text>
</comment>
<protein>
    <submittedName>
        <fullName evidence="2">Uncharacterized protein</fullName>
    </submittedName>
</protein>
<evidence type="ECO:0000256" key="1">
    <source>
        <dbReference type="SAM" id="MobiDB-lite"/>
    </source>
</evidence>
<evidence type="ECO:0000313" key="3">
    <source>
        <dbReference type="Proteomes" id="UP000572680"/>
    </source>
</evidence>